<accession>D8LHL8</accession>
<keyword evidence="3" id="KW-1185">Reference proteome</keyword>
<evidence type="ECO:0000313" key="3">
    <source>
        <dbReference type="Proteomes" id="UP000002630"/>
    </source>
</evidence>
<dbReference type="EMBL" id="FN649752">
    <property type="protein sequence ID" value="CBN79300.1"/>
    <property type="molecule type" value="Genomic_DNA"/>
</dbReference>
<sequence length="980" mass="105691">MPPNTTRRVVLTGTDFNANGTKLYFDPPASRVTYRVLSSTRIALFVKDRRTLSPTVAKNEPLKIVAIDTGAGAVQINPEDGGLFIGSISAGVEDGHKQVMFMSGLCGGEISSTIHTKVGEQPDELTLELAQGSTWYNQDPAYLPRPLELKSVDDGKGWAQLGPTDGPGKPLTVAIVFEDPSIDASDTEIFHGHTTDLVVKGTSFRHRRIIKRDGWVYHTVPPILVFDPPIDPGIVKVLVNTNRQVTVAFQQRDYPQWAPTDYFGPLKIKGMDTGAGMVVLDPPVTVANVLPGSPYEFFMLKRINQLREDGAIKHYQERVDQAAREWRAMTSAEKAQFVSATRIEISCMKMSCFLAEPRELKVVAIDTDAGLFRLNHEDGGVVVITVKPGITVQQYENLLIYQSTKEVRIAGSGFEENMEDPSLLPMALLVSSVKASPGTVDFGLLGLLPIGKVATVFEDASIQARNTEIYRSSTRELNVYGTGVNNVVQPILVFAPPLDDNAVNVHGIDTGAGMIFFDSPVTVAIVSPSIGTHYDNVAQFISSTYIAITRNFSCAIPPGPHVPSPWRAEPGPLKIVAIDNGAGRIPLNPEDGGVVFATVLPIVRIKDNEDLHIYQSAKQIQVAGGGFDNDIETINFWVVPHLGGKVFHVEGDDDEAGAGDVEIDALSASQMTITLTEGSVWVKDLNVLPGVLRMGCEVRVEIESSFFLGSGSSLLFFGGPIATVFEEPSIDASDIETNRTGSQELEIWGTGFNNMATPVMDFDPPLDFASLHVNVVNRTTIQLTLDTAQSGWVPVEQLGPLKIKGVDTGAGMVVFDSPVTVAIVVPDSQPFFNQGFHVDLDAVELNSRKSATPSLHEEENAAEPETEEFGEKVDGTVVPTPSVEASSTVISMGSTDSLAVKGDNFDMATRLIFNPPLGTGFEMRVFSRTEIDTFTKTVIGRAPSTWGAEPGPLKVVAIDTGAGLVQLNPEDGGVVVAIVR</sequence>
<proteinExistence type="predicted"/>
<dbReference type="EMBL" id="FN648372">
    <property type="protein sequence ID" value="CBN79300.1"/>
    <property type="molecule type" value="Genomic_DNA"/>
</dbReference>
<dbReference type="AlphaFoldDB" id="D8LHL8"/>
<dbReference type="CDD" id="cd00084">
    <property type="entry name" value="HMG-box_SF"/>
    <property type="match status" value="1"/>
</dbReference>
<gene>
    <name evidence="2" type="ORF">Esi_0197_0013</name>
</gene>
<protein>
    <submittedName>
        <fullName evidence="2">Uncharacterized protein</fullName>
    </submittedName>
</protein>
<evidence type="ECO:0000256" key="1">
    <source>
        <dbReference type="SAM" id="MobiDB-lite"/>
    </source>
</evidence>
<reference evidence="2 3" key="1">
    <citation type="journal article" date="2010" name="Nature">
        <title>The Ectocarpus genome and the independent evolution of multicellularity in brown algae.</title>
        <authorList>
            <person name="Cock J.M."/>
            <person name="Sterck L."/>
            <person name="Rouze P."/>
            <person name="Scornet D."/>
            <person name="Allen A.E."/>
            <person name="Amoutzias G."/>
            <person name="Anthouard V."/>
            <person name="Artiguenave F."/>
            <person name="Aury J.M."/>
            <person name="Badger J.H."/>
            <person name="Beszteri B."/>
            <person name="Billiau K."/>
            <person name="Bonnet E."/>
            <person name="Bothwell J.H."/>
            <person name="Bowler C."/>
            <person name="Boyen C."/>
            <person name="Brownlee C."/>
            <person name="Carrano C.J."/>
            <person name="Charrier B."/>
            <person name="Cho G.Y."/>
            <person name="Coelho S.M."/>
            <person name="Collen J."/>
            <person name="Corre E."/>
            <person name="Da Silva C."/>
            <person name="Delage L."/>
            <person name="Delaroque N."/>
            <person name="Dittami S.M."/>
            <person name="Doulbeau S."/>
            <person name="Elias M."/>
            <person name="Farnham G."/>
            <person name="Gachon C.M."/>
            <person name="Gschloessl B."/>
            <person name="Heesch S."/>
            <person name="Jabbari K."/>
            <person name="Jubin C."/>
            <person name="Kawai H."/>
            <person name="Kimura K."/>
            <person name="Kloareg B."/>
            <person name="Kupper F.C."/>
            <person name="Lang D."/>
            <person name="Le Bail A."/>
            <person name="Leblanc C."/>
            <person name="Lerouge P."/>
            <person name="Lohr M."/>
            <person name="Lopez P.J."/>
            <person name="Martens C."/>
            <person name="Maumus F."/>
            <person name="Michel G."/>
            <person name="Miranda-Saavedra D."/>
            <person name="Morales J."/>
            <person name="Moreau H."/>
            <person name="Motomura T."/>
            <person name="Nagasato C."/>
            <person name="Napoli C.A."/>
            <person name="Nelson D.R."/>
            <person name="Nyvall-Collen P."/>
            <person name="Peters A.F."/>
            <person name="Pommier C."/>
            <person name="Potin P."/>
            <person name="Poulain J."/>
            <person name="Quesneville H."/>
            <person name="Read B."/>
            <person name="Rensing S.A."/>
            <person name="Ritter A."/>
            <person name="Rousvoal S."/>
            <person name="Samanta M."/>
            <person name="Samson G."/>
            <person name="Schroeder D.C."/>
            <person name="Segurens B."/>
            <person name="Strittmatter M."/>
            <person name="Tonon T."/>
            <person name="Tregear J.W."/>
            <person name="Valentin K."/>
            <person name="von Dassow P."/>
            <person name="Yamagishi T."/>
            <person name="Van de Peer Y."/>
            <person name="Wincker P."/>
        </authorList>
    </citation>
    <scope>NUCLEOTIDE SEQUENCE [LARGE SCALE GENOMIC DNA]</scope>
    <source>
        <strain evidence="3">Ec32 / CCAP1310/4</strain>
    </source>
</reference>
<feature type="region of interest" description="Disordered" evidence="1">
    <location>
        <begin position="850"/>
        <end position="874"/>
    </location>
</feature>
<dbReference type="Gene3D" id="1.10.30.10">
    <property type="entry name" value="High mobility group box domain"/>
    <property type="match status" value="1"/>
</dbReference>
<dbReference type="InterPro" id="IPR036910">
    <property type="entry name" value="HMG_box_dom_sf"/>
</dbReference>
<organism evidence="2 3">
    <name type="scientific">Ectocarpus siliculosus</name>
    <name type="common">Brown alga</name>
    <name type="synonym">Conferva siliculosa</name>
    <dbReference type="NCBI Taxonomy" id="2880"/>
    <lineage>
        <taxon>Eukaryota</taxon>
        <taxon>Sar</taxon>
        <taxon>Stramenopiles</taxon>
        <taxon>Ochrophyta</taxon>
        <taxon>PX clade</taxon>
        <taxon>Phaeophyceae</taxon>
        <taxon>Ectocarpales</taxon>
        <taxon>Ectocarpaceae</taxon>
        <taxon>Ectocarpus</taxon>
    </lineage>
</organism>
<dbReference type="OrthoDB" id="10535758at2759"/>
<evidence type="ECO:0000313" key="2">
    <source>
        <dbReference type="EMBL" id="CBN79300.1"/>
    </source>
</evidence>
<dbReference type="InParanoid" id="D8LHL8"/>
<dbReference type="Proteomes" id="UP000002630">
    <property type="component" value="Linkage Group LG27"/>
</dbReference>
<name>D8LHL8_ECTSI</name>